<dbReference type="Proteomes" id="UP001204144">
    <property type="component" value="Unassembled WGS sequence"/>
</dbReference>
<keyword evidence="1" id="KW-1133">Transmembrane helix</keyword>
<reference evidence="3 4" key="1">
    <citation type="submission" date="2018-11" db="EMBL/GenBank/DDBJ databases">
        <title>Novel bacteria species description.</title>
        <authorList>
            <person name="Han J.-H."/>
        </authorList>
    </citation>
    <scope>NUCLEOTIDE SEQUENCE [LARGE SCALE GENOMIC DNA]</scope>
    <source>
        <strain evidence="3 4">KCTC23259</strain>
    </source>
</reference>
<feature type="transmembrane region" description="Helical" evidence="1">
    <location>
        <begin position="12"/>
        <end position="34"/>
    </location>
</feature>
<evidence type="ECO:0000313" key="2">
    <source>
        <dbReference type="EMBL" id="MCP9763347.1"/>
    </source>
</evidence>
<proteinExistence type="predicted"/>
<accession>A0AAE3H532</accession>
<feature type="transmembrane region" description="Helical" evidence="1">
    <location>
        <begin position="193"/>
        <end position="221"/>
    </location>
</feature>
<organism evidence="3 4">
    <name type="scientific">Lacihabitans soyangensis</name>
    <dbReference type="NCBI Taxonomy" id="869394"/>
    <lineage>
        <taxon>Bacteria</taxon>
        <taxon>Pseudomonadati</taxon>
        <taxon>Bacteroidota</taxon>
        <taxon>Cytophagia</taxon>
        <taxon>Cytophagales</taxon>
        <taxon>Leadbetterellaceae</taxon>
        <taxon>Lacihabitans</taxon>
    </lineage>
</organism>
<evidence type="ECO:0000313" key="3">
    <source>
        <dbReference type="EMBL" id="MCP9764171.1"/>
    </source>
</evidence>
<evidence type="ECO:0000313" key="4">
    <source>
        <dbReference type="Proteomes" id="UP001204144"/>
    </source>
</evidence>
<sequence>MNFKKIIQKLHLWLGLSTGLVVFIVSITGCLYAFQKEIQDVTQTFRFSKIENREILPPSAFENVARKALPKAHLHAINYPGKGRSVEAIFYGFDPEHYYIIYHNPYTAKILQVQNIEETFFHWVLNGHYYLWLPPKIGQPITSYSTLIFVFMLITGIILWWPKNKAAAKQRFWFRWKDATQWKRKNYDLHNILGFYSSTLLLIIAVTGIFFGIQWFTYLIYSATGGEKELLFTEPISQKPITTSFKKPVADLVWEKMKKEHPNALSLEVHAIESDSSTIGANVNTKEDMYWSTDYRYFDQYTLKEIPVKHVYGRLKDAKFADKLIRMTYDIHTGGILGFAGKILAFLLSLVAASLPITGFMIWWGRRNKVKA</sequence>
<dbReference type="InterPro" id="IPR005625">
    <property type="entry name" value="PepSY-ass_TM"/>
</dbReference>
<dbReference type="EMBL" id="RJUF01000025">
    <property type="protein sequence ID" value="MCP9763347.1"/>
    <property type="molecule type" value="Genomic_DNA"/>
</dbReference>
<feature type="transmembrane region" description="Helical" evidence="1">
    <location>
        <begin position="343"/>
        <end position="364"/>
    </location>
</feature>
<keyword evidence="4" id="KW-1185">Reference proteome</keyword>
<dbReference type="EMBL" id="RJUF01000084">
    <property type="protein sequence ID" value="MCP9764171.1"/>
    <property type="molecule type" value="Genomic_DNA"/>
</dbReference>
<dbReference type="AlphaFoldDB" id="A0AAE3H532"/>
<gene>
    <name evidence="2" type="ORF">EGI31_10285</name>
    <name evidence="3" type="ORF">EGI31_14560</name>
</gene>
<dbReference type="PROSITE" id="PS51257">
    <property type="entry name" value="PROKAR_LIPOPROTEIN"/>
    <property type="match status" value="1"/>
</dbReference>
<name>A0AAE3H532_9BACT</name>
<evidence type="ECO:0000256" key="1">
    <source>
        <dbReference type="SAM" id="Phobius"/>
    </source>
</evidence>
<protein>
    <submittedName>
        <fullName evidence="3">PepSY domain-containing protein</fullName>
    </submittedName>
</protein>
<feature type="transmembrane region" description="Helical" evidence="1">
    <location>
        <begin position="141"/>
        <end position="161"/>
    </location>
</feature>
<comment type="caution">
    <text evidence="3">The sequence shown here is derived from an EMBL/GenBank/DDBJ whole genome shotgun (WGS) entry which is preliminary data.</text>
</comment>
<dbReference type="PANTHER" id="PTHR34219">
    <property type="entry name" value="IRON-REGULATED INNER MEMBRANE PROTEIN-RELATED"/>
    <property type="match status" value="1"/>
</dbReference>
<keyword evidence="1" id="KW-0472">Membrane</keyword>
<dbReference type="RefSeq" id="WP_255037130.1">
    <property type="nucleotide sequence ID" value="NZ_RJUF01000025.1"/>
</dbReference>
<keyword evidence="1" id="KW-0812">Transmembrane</keyword>
<dbReference type="Pfam" id="PF03929">
    <property type="entry name" value="PepSY_TM"/>
    <property type="match status" value="1"/>
</dbReference>